<dbReference type="Gene3D" id="3.40.50.10490">
    <property type="entry name" value="Glucose-6-phosphate isomerase like protein, domain 1"/>
    <property type="match status" value="2"/>
</dbReference>
<dbReference type="OrthoDB" id="3285577at2"/>
<dbReference type="InterPro" id="IPR035466">
    <property type="entry name" value="GlmS/AgaS_SIS"/>
</dbReference>
<dbReference type="RefSeq" id="WP_132166248.1">
    <property type="nucleotide sequence ID" value="NZ_SMKX01000012.1"/>
</dbReference>
<dbReference type="InterPro" id="IPR046348">
    <property type="entry name" value="SIS_dom_sf"/>
</dbReference>
<evidence type="ECO:0000313" key="7">
    <source>
        <dbReference type="Proteomes" id="UP000295124"/>
    </source>
</evidence>
<evidence type="ECO:0000256" key="3">
    <source>
        <dbReference type="ARBA" id="ARBA00016090"/>
    </source>
</evidence>
<dbReference type="GO" id="GO:0004360">
    <property type="term" value="F:glutamine-fructose-6-phosphate transaminase (isomerizing) activity"/>
    <property type="evidence" value="ECO:0007669"/>
    <property type="project" value="UniProtKB-EC"/>
</dbReference>
<comment type="catalytic activity">
    <reaction evidence="1">
        <text>D-fructose 6-phosphate + L-glutamine = D-glucosamine 6-phosphate + L-glutamate</text>
        <dbReference type="Rhea" id="RHEA:13237"/>
        <dbReference type="ChEBI" id="CHEBI:29985"/>
        <dbReference type="ChEBI" id="CHEBI:58359"/>
        <dbReference type="ChEBI" id="CHEBI:58725"/>
        <dbReference type="ChEBI" id="CHEBI:61527"/>
        <dbReference type="EC" id="2.6.1.16"/>
    </reaction>
</comment>
<dbReference type="AlphaFoldDB" id="A0A4R4ZU44"/>
<dbReference type="InterPro" id="IPR001347">
    <property type="entry name" value="SIS_dom"/>
</dbReference>
<dbReference type="CDD" id="cd05008">
    <property type="entry name" value="SIS_GlmS_GlmD_1"/>
    <property type="match status" value="1"/>
</dbReference>
<dbReference type="PANTHER" id="PTHR10937">
    <property type="entry name" value="GLUCOSAMINE--FRUCTOSE-6-PHOSPHATE AMINOTRANSFERASE, ISOMERIZING"/>
    <property type="match status" value="1"/>
</dbReference>
<dbReference type="GO" id="GO:0005829">
    <property type="term" value="C:cytosol"/>
    <property type="evidence" value="ECO:0007669"/>
    <property type="project" value="TreeGrafter"/>
</dbReference>
<evidence type="ECO:0000256" key="4">
    <source>
        <dbReference type="ARBA" id="ARBA00022737"/>
    </source>
</evidence>
<dbReference type="GO" id="GO:0006002">
    <property type="term" value="P:fructose 6-phosphate metabolic process"/>
    <property type="evidence" value="ECO:0007669"/>
    <property type="project" value="TreeGrafter"/>
</dbReference>
<dbReference type="EC" id="2.6.1.16" evidence="2"/>
<keyword evidence="7" id="KW-1185">Reference proteome</keyword>
<accession>A0A4R4ZU44</accession>
<feature type="domain" description="SIS" evidence="5">
    <location>
        <begin position="31"/>
        <end position="199"/>
    </location>
</feature>
<dbReference type="PANTHER" id="PTHR10937:SF0">
    <property type="entry name" value="GLUTAMINE--FRUCTOSE-6-PHOSPHATE TRANSAMINASE (ISOMERIZING)"/>
    <property type="match status" value="1"/>
</dbReference>
<name>A0A4R4ZU44_9ACTN</name>
<protein>
    <recommendedName>
        <fullName evidence="3">Glutamine--fructose-6-phosphate aminotransferase [isomerizing]</fullName>
        <ecNumber evidence="2">2.6.1.16</ecNumber>
    </recommendedName>
</protein>
<comment type="caution">
    <text evidence="6">The sequence shown here is derived from an EMBL/GenBank/DDBJ whole genome shotgun (WGS) entry which is preliminary data.</text>
</comment>
<dbReference type="GO" id="GO:0006487">
    <property type="term" value="P:protein N-linked glycosylation"/>
    <property type="evidence" value="ECO:0007669"/>
    <property type="project" value="TreeGrafter"/>
</dbReference>
<dbReference type="PROSITE" id="PS51464">
    <property type="entry name" value="SIS"/>
    <property type="match status" value="1"/>
</dbReference>
<evidence type="ECO:0000256" key="2">
    <source>
        <dbReference type="ARBA" id="ARBA00012916"/>
    </source>
</evidence>
<dbReference type="Proteomes" id="UP000295124">
    <property type="component" value="Unassembled WGS sequence"/>
</dbReference>
<sequence length="346" mass="36258">MPAQLTPFEQDVLAQPAALSDLLSTGFVAGIDDLVSHRWGRVILTGMGSSHFAGIPTWHALTRSGIPCWLVDAGTLLETPDLVTPNTLVIATSQSGASGEVVEVMSRLRDEWADLIRILGITADENSPLAEIADLTVPLHSGPETTASTKSYLNTLAVHHRLVGGFQKTPGELLDGELATATKWVADAVGQRLAADIGSRMLGTWAPRLITVGRRDAAATALYAALIMKEAAKVPAEGFVGGQFRHGPIELAGWGMTAMLYGADSYADYVSLRRLADDLIAVGTSVILAGDLEVEGGRNLPTSRANDLASLMSGAVVAQHLAIEVAHANGVVPGAFVVGNKVTTTL</sequence>
<keyword evidence="4" id="KW-0677">Repeat</keyword>
<dbReference type="GO" id="GO:0006047">
    <property type="term" value="P:UDP-N-acetylglucosamine metabolic process"/>
    <property type="evidence" value="ECO:0007669"/>
    <property type="project" value="TreeGrafter"/>
</dbReference>
<evidence type="ECO:0000259" key="5">
    <source>
        <dbReference type="PROSITE" id="PS51464"/>
    </source>
</evidence>
<proteinExistence type="predicted"/>
<gene>
    <name evidence="6" type="ORF">E1263_06475</name>
</gene>
<evidence type="ECO:0000256" key="1">
    <source>
        <dbReference type="ARBA" id="ARBA00001031"/>
    </source>
</evidence>
<dbReference type="EMBL" id="SMKX01000012">
    <property type="protein sequence ID" value="TDD61674.1"/>
    <property type="molecule type" value="Genomic_DNA"/>
</dbReference>
<dbReference type="SUPFAM" id="SSF53697">
    <property type="entry name" value="SIS domain"/>
    <property type="match status" value="1"/>
</dbReference>
<evidence type="ECO:0000313" key="6">
    <source>
        <dbReference type="EMBL" id="TDD61674.1"/>
    </source>
</evidence>
<organism evidence="6 7">
    <name type="scientific">Kribbella antibiotica</name>
    <dbReference type="NCBI Taxonomy" id="190195"/>
    <lineage>
        <taxon>Bacteria</taxon>
        <taxon>Bacillati</taxon>
        <taxon>Actinomycetota</taxon>
        <taxon>Actinomycetes</taxon>
        <taxon>Propionibacteriales</taxon>
        <taxon>Kribbellaceae</taxon>
        <taxon>Kribbella</taxon>
    </lineage>
</organism>
<dbReference type="GO" id="GO:0097367">
    <property type="term" value="F:carbohydrate derivative binding"/>
    <property type="evidence" value="ECO:0007669"/>
    <property type="project" value="InterPro"/>
</dbReference>
<reference evidence="6 7" key="1">
    <citation type="submission" date="2019-03" db="EMBL/GenBank/DDBJ databases">
        <title>Draft genome sequences of novel Actinobacteria.</title>
        <authorList>
            <person name="Sahin N."/>
            <person name="Ay H."/>
            <person name="Saygin H."/>
        </authorList>
    </citation>
    <scope>NUCLEOTIDE SEQUENCE [LARGE SCALE GENOMIC DNA]</scope>
    <source>
        <strain evidence="6 7">JCM 13523</strain>
    </source>
</reference>
<dbReference type="Pfam" id="PF01380">
    <property type="entry name" value="SIS"/>
    <property type="match status" value="1"/>
</dbReference>